<name>A0ABW7PM72_9ACTN</name>
<feature type="region of interest" description="Disordered" evidence="1">
    <location>
        <begin position="166"/>
        <end position="218"/>
    </location>
</feature>
<keyword evidence="3" id="KW-1185">Reference proteome</keyword>
<organism evidence="2 3">
    <name type="scientific">Streptomyces racemochromogenes</name>
    <dbReference type="NCBI Taxonomy" id="67353"/>
    <lineage>
        <taxon>Bacteria</taxon>
        <taxon>Bacillati</taxon>
        <taxon>Actinomycetota</taxon>
        <taxon>Actinomycetes</taxon>
        <taxon>Kitasatosporales</taxon>
        <taxon>Streptomycetaceae</taxon>
        <taxon>Streptomyces</taxon>
    </lineage>
</organism>
<evidence type="ECO:0000256" key="1">
    <source>
        <dbReference type="SAM" id="MobiDB-lite"/>
    </source>
</evidence>
<reference evidence="2 3" key="1">
    <citation type="submission" date="2024-03" db="EMBL/GenBank/DDBJ databases">
        <title>Whole genome sequencing of Streptomyces racemochromogenes, to identify antimicrobial biosynthetic gene clusters.</title>
        <authorList>
            <person name="Suryawanshi P."/>
            <person name="Krishnaraj P.U."/>
            <person name="Arun Y.P."/>
            <person name="Suryawanshi M.P."/>
            <person name="Rakshit O."/>
        </authorList>
    </citation>
    <scope>NUCLEOTIDE SEQUENCE [LARGE SCALE GENOMIC DNA]</scope>
    <source>
        <strain evidence="2 3">AUDT626</strain>
    </source>
</reference>
<dbReference type="Proteomes" id="UP001610631">
    <property type="component" value="Unassembled WGS sequence"/>
</dbReference>
<comment type="caution">
    <text evidence="2">The sequence shown here is derived from an EMBL/GenBank/DDBJ whole genome shotgun (WGS) entry which is preliminary data.</text>
</comment>
<evidence type="ECO:0000313" key="2">
    <source>
        <dbReference type="EMBL" id="MFH7599514.1"/>
    </source>
</evidence>
<proteinExistence type="predicted"/>
<evidence type="ECO:0000313" key="3">
    <source>
        <dbReference type="Proteomes" id="UP001610631"/>
    </source>
</evidence>
<dbReference type="EMBL" id="JBBDHD010000131">
    <property type="protein sequence ID" value="MFH7599514.1"/>
    <property type="molecule type" value="Genomic_DNA"/>
</dbReference>
<feature type="compositionally biased region" description="Pro residues" evidence="1">
    <location>
        <begin position="172"/>
        <end position="181"/>
    </location>
</feature>
<dbReference type="RefSeq" id="WP_395513147.1">
    <property type="nucleotide sequence ID" value="NZ_JBBDHD010000131.1"/>
</dbReference>
<gene>
    <name evidence="2" type="ORF">WDV06_31090</name>
</gene>
<sequence>MTFPEPIPEFHPTHVVPQEGLPAWEAPDVARPTAPLDPFLPVQLLTRRGEWTEILCANGWSAWVDGRLLVAVPQPPPTSGRPLARTEDPGPLLGRAAEALERYRRAVREHADGASGGEDFGRAVRGLRVGIVIDGESAWLYDESSRRWMYADGNRLATYAVVSGPGAASGLPPEPQAPPAAAPAGGGAEAETSAGAPVPPETGHEPTRTVDVPGTGER</sequence>
<accession>A0ABW7PM72</accession>
<protein>
    <submittedName>
        <fullName evidence="2">Uncharacterized protein</fullName>
    </submittedName>
</protein>